<dbReference type="AlphaFoldDB" id="A0A067YBU4"/>
<protein>
    <submittedName>
        <fullName evidence="1">Uncharacterized protein</fullName>
    </submittedName>
</protein>
<dbReference type="EMBL" id="KF648557">
    <property type="protein sequence ID" value="AGZ84891.1"/>
    <property type="molecule type" value="Genomic_DNA"/>
</dbReference>
<dbReference type="RefSeq" id="WP_000402980.1">
    <property type="nucleotide sequence ID" value="NC_025136.1"/>
</dbReference>
<name>A0A067YBU4_LEPIR</name>
<proteinExistence type="predicted"/>
<keyword evidence="1" id="KW-0614">Plasmid</keyword>
<evidence type="ECO:0000313" key="1">
    <source>
        <dbReference type="EMBL" id="AGZ84891.1"/>
    </source>
</evidence>
<accession>A0A067YBU4</accession>
<geneLocation type="plasmid" evidence="1">
    <name>pGui1</name>
</geneLocation>
<organism evidence="1">
    <name type="scientific">Leptospira interrogans serovar Canicola</name>
    <dbReference type="NCBI Taxonomy" id="211880"/>
    <lineage>
        <taxon>Bacteria</taxon>
        <taxon>Pseudomonadati</taxon>
        <taxon>Spirochaetota</taxon>
        <taxon>Spirochaetia</taxon>
        <taxon>Leptospirales</taxon>
        <taxon>Leptospiraceae</taxon>
        <taxon>Leptospira</taxon>
    </lineage>
</organism>
<reference evidence="1" key="2">
    <citation type="journal article" date="2014" name="PLoS Negl. Trop. Dis.">
        <title>Isolation and Characterization of Two Novel Plasmids from Pathogenic Leptospira interrogans Serogroup Canicola Serovar Canicola Strain Gui44.</title>
        <authorList>
            <person name="Zhu W.N."/>
            <person name="Huang L.L."/>
            <person name="Zeng L.B."/>
            <person name="Zhuang X.R."/>
            <person name="Chen C.Y."/>
            <person name="Wang Y.Z."/>
            <person name="Qin J.H."/>
            <person name="Zhu Y.Z."/>
            <person name="Guo X.K."/>
        </authorList>
    </citation>
    <scope>NUCLEOTIDE SEQUENCE</scope>
    <source>
        <strain evidence="1">Gui44</strain>
        <plasmid evidence="1">pGui1</plasmid>
    </source>
</reference>
<sequence>MEIKDILLILLPIISGLIGSYCTYYFTLRAKRISEILKYKEEKYANLTVLLQGFVGNTTSLDLKRKFFEEQYRSWLYASDDVIRSINRMIALIIEHKGQDVPKVLGKKAVGEVILSMRKDLIGKTSVAPEEFYYTSVIKD</sequence>
<reference evidence="1" key="1">
    <citation type="submission" date="2013-09" db="EMBL/GenBank/DDBJ databases">
        <authorList>
            <person name="Huang L."/>
            <person name="Zeng L."/>
            <person name="Zhu Y."/>
            <person name="Guo X."/>
        </authorList>
    </citation>
    <scope>NUCLEOTIDE SEQUENCE</scope>
    <source>
        <strain evidence="1">Gui44</strain>
        <plasmid evidence="1">pGui1</plasmid>
    </source>
</reference>